<keyword evidence="3" id="KW-1185">Reference proteome</keyword>
<dbReference type="InterPro" id="IPR052912">
    <property type="entry name" value="UPF0111_domain"/>
</dbReference>
<comment type="similarity">
    <text evidence="1">Belongs to the UPF0111 family.</text>
</comment>
<evidence type="ECO:0000256" key="1">
    <source>
        <dbReference type="ARBA" id="ARBA00008591"/>
    </source>
</evidence>
<gene>
    <name evidence="2" type="ORF">I6J18_00640</name>
</gene>
<dbReference type="InterPro" id="IPR018445">
    <property type="entry name" value="Put_Phosphate_transp_reg"/>
</dbReference>
<dbReference type="Pfam" id="PF01865">
    <property type="entry name" value="PhoU_div"/>
    <property type="match status" value="1"/>
</dbReference>
<protein>
    <submittedName>
        <fullName evidence="2">DUF47 domain-containing protein</fullName>
    </submittedName>
</protein>
<dbReference type="Proteomes" id="UP000595254">
    <property type="component" value="Chromosome"/>
</dbReference>
<dbReference type="PANTHER" id="PTHR37298">
    <property type="entry name" value="UPF0111 PROTEIN YKAA"/>
    <property type="match status" value="1"/>
</dbReference>
<dbReference type="SUPFAM" id="SSF109755">
    <property type="entry name" value="PhoU-like"/>
    <property type="match status" value="1"/>
</dbReference>
<dbReference type="AlphaFoldDB" id="A0A974NMR4"/>
<accession>A0A974NMR4</accession>
<evidence type="ECO:0000313" key="3">
    <source>
        <dbReference type="Proteomes" id="UP000595254"/>
    </source>
</evidence>
<dbReference type="KEGG" id="ppsr:I6J18_00640"/>
<dbReference type="PANTHER" id="PTHR37298:SF1">
    <property type="entry name" value="UPF0111 PROTEIN YKAA"/>
    <property type="match status" value="1"/>
</dbReference>
<dbReference type="RefSeq" id="WP_040375324.1">
    <property type="nucleotide sequence ID" value="NZ_CP068053.1"/>
</dbReference>
<sequence>MFFKAKQNKFTAALINMSQNLKESADYFAEFKDISDLTAFADKMKEYELKGDDMVHEVIKDLNQAFITPIEREDILQLTNSMDDILDGLENCSSLIDMYSISNTDTYILGFIEAIKECTYEIAKACKLLTTKNLQSIPVIAIKIKDLESHCDEIQRQSIKQLFTTEKDPFRIIQYKEMYESLEDVADHCQRVADILVGVVMKNA</sequence>
<name>A0A974NMR4_PERPY</name>
<evidence type="ECO:0000313" key="2">
    <source>
        <dbReference type="EMBL" id="QQT00495.1"/>
    </source>
</evidence>
<proteinExistence type="inferred from homology"/>
<dbReference type="EMBL" id="CP068053">
    <property type="protein sequence ID" value="QQT00495.1"/>
    <property type="molecule type" value="Genomic_DNA"/>
</dbReference>
<dbReference type="Gene3D" id="1.20.58.220">
    <property type="entry name" value="Phosphate transport system protein phou homolog 2, domain 2"/>
    <property type="match status" value="1"/>
</dbReference>
<organism evidence="2 3">
    <name type="scientific">Peribacillus psychrosaccharolyticus</name>
    <name type="common">Bacillus psychrosaccharolyticus</name>
    <dbReference type="NCBI Taxonomy" id="1407"/>
    <lineage>
        <taxon>Bacteria</taxon>
        <taxon>Bacillati</taxon>
        <taxon>Bacillota</taxon>
        <taxon>Bacilli</taxon>
        <taxon>Bacillales</taxon>
        <taxon>Bacillaceae</taxon>
        <taxon>Peribacillus</taxon>
    </lineage>
</organism>
<reference evidence="2 3" key="1">
    <citation type="submission" date="2021-01" db="EMBL/GenBank/DDBJ databases">
        <title>FDA dAtabase for Regulatory Grade micrObial Sequences (FDA-ARGOS): Supporting development and validation of Infectious Disease Dx tests.</title>
        <authorList>
            <person name="Nelson B."/>
            <person name="Plummer A."/>
            <person name="Tallon L."/>
            <person name="Sadzewicz L."/>
            <person name="Zhao X."/>
            <person name="Boylan J."/>
            <person name="Ott S."/>
            <person name="Bowen H."/>
            <person name="Vavikolanu K."/>
            <person name="Mehta A."/>
            <person name="Aluvathingal J."/>
            <person name="Nadendla S."/>
            <person name="Myers T."/>
            <person name="Yan Y."/>
            <person name="Sichtig H."/>
        </authorList>
    </citation>
    <scope>NUCLEOTIDE SEQUENCE [LARGE SCALE GENOMIC DNA]</scope>
    <source>
        <strain evidence="2 3">FDAARGOS_1161</strain>
    </source>
</reference>
<dbReference type="InterPro" id="IPR038078">
    <property type="entry name" value="PhoU-like_sf"/>
</dbReference>